<dbReference type="EMBL" id="AP026818">
    <property type="protein sequence ID" value="BDR80662.1"/>
    <property type="molecule type" value="Genomic_DNA"/>
</dbReference>
<organism evidence="1 2">
    <name type="scientific">Clostridium tetani</name>
    <dbReference type="NCBI Taxonomy" id="1513"/>
    <lineage>
        <taxon>Bacteria</taxon>
        <taxon>Bacillati</taxon>
        <taxon>Bacillota</taxon>
        <taxon>Clostridia</taxon>
        <taxon>Eubacteriales</taxon>
        <taxon>Clostridiaceae</taxon>
        <taxon>Clostridium</taxon>
    </lineage>
</organism>
<dbReference type="Proteomes" id="UP001321763">
    <property type="component" value="Chromosome"/>
</dbReference>
<dbReference type="GeneID" id="79382531"/>
<reference evidence="1 2" key="1">
    <citation type="submission" date="2022-09" db="EMBL/GenBank/DDBJ databases">
        <title>complete genome sequences of Clostridium tetani str. KHSU-234311-028 isolated from soil.</title>
        <authorList>
            <person name="Sekizuka T."/>
            <person name="Shitada C."/>
            <person name="Takahashi M."/>
            <person name="Kuroda M."/>
        </authorList>
    </citation>
    <scope>NUCLEOTIDE SEQUENCE [LARGE SCALE GENOMIC DNA]</scope>
    <source>
        <strain evidence="1 2">KHSU-234311-028</strain>
    </source>
</reference>
<gene>
    <name evidence="1" type="ORF">K234311028_09080</name>
</gene>
<evidence type="ECO:0000313" key="1">
    <source>
        <dbReference type="EMBL" id="BDR80662.1"/>
    </source>
</evidence>
<proteinExistence type="predicted"/>
<evidence type="ECO:0000313" key="2">
    <source>
        <dbReference type="Proteomes" id="UP001321763"/>
    </source>
</evidence>
<accession>A0ABC8EBZ9</accession>
<dbReference type="RefSeq" id="WP_274542153.1">
    <property type="nucleotide sequence ID" value="NZ_AP026806.1"/>
</dbReference>
<dbReference type="AlphaFoldDB" id="A0ABC8EBZ9"/>
<sequence length="44" mass="5000">MAAIVRIIEPDISDEENERNLQEVIEVLERIADSISISKSTKDE</sequence>
<name>A0ABC8EBZ9_CLOTA</name>
<protein>
    <submittedName>
        <fullName evidence="1">Uncharacterized protein</fullName>
    </submittedName>
</protein>